<comment type="caution">
    <text evidence="1">The sequence shown here is derived from an EMBL/GenBank/DDBJ whole genome shotgun (WGS) entry which is preliminary data.</text>
</comment>
<protein>
    <submittedName>
        <fullName evidence="1">Uncharacterized protein</fullName>
    </submittedName>
</protein>
<name>A0AA88J3L2_FICCA</name>
<sequence length="256" mass="28023">MDDIAGRWKSFSMTEEEVVFGVSDEVMKKGKRVVKWGLLGKLLVSKLLNKKIFQSTISSRVCLLMKLLGMFFCSPSVTRVRGRWSWSLNLGFLTRDCGSRGAAAGIAEEDLPYGHWLRVDSKRKLTSGVGNLSRVSAGRTGSEEYFVAVNATDLQINEQLALTSKALKSANDHVPMHVAPYSYAARLCSWKINASSDLSSPPGDTAETCFQFSAGLEGPRKEGPDGLVLGDDKNKWMVLGDRTNLEILAEAGSHES</sequence>
<keyword evidence="2" id="KW-1185">Reference proteome</keyword>
<gene>
    <name evidence="1" type="ORF">TIFTF001_033332</name>
</gene>
<organism evidence="1 2">
    <name type="scientific">Ficus carica</name>
    <name type="common">Common fig</name>
    <dbReference type="NCBI Taxonomy" id="3494"/>
    <lineage>
        <taxon>Eukaryota</taxon>
        <taxon>Viridiplantae</taxon>
        <taxon>Streptophyta</taxon>
        <taxon>Embryophyta</taxon>
        <taxon>Tracheophyta</taxon>
        <taxon>Spermatophyta</taxon>
        <taxon>Magnoliopsida</taxon>
        <taxon>eudicotyledons</taxon>
        <taxon>Gunneridae</taxon>
        <taxon>Pentapetalae</taxon>
        <taxon>rosids</taxon>
        <taxon>fabids</taxon>
        <taxon>Rosales</taxon>
        <taxon>Moraceae</taxon>
        <taxon>Ficeae</taxon>
        <taxon>Ficus</taxon>
    </lineage>
</organism>
<accession>A0AA88J3L2</accession>
<proteinExistence type="predicted"/>
<dbReference type="AlphaFoldDB" id="A0AA88J3L2"/>
<dbReference type="Proteomes" id="UP001187192">
    <property type="component" value="Unassembled WGS sequence"/>
</dbReference>
<dbReference type="EMBL" id="BTGU01000173">
    <property type="protein sequence ID" value="GMN64263.1"/>
    <property type="molecule type" value="Genomic_DNA"/>
</dbReference>
<reference evidence="1" key="1">
    <citation type="submission" date="2023-07" db="EMBL/GenBank/DDBJ databases">
        <title>draft genome sequence of fig (Ficus carica).</title>
        <authorList>
            <person name="Takahashi T."/>
            <person name="Nishimura K."/>
        </authorList>
    </citation>
    <scope>NUCLEOTIDE SEQUENCE</scope>
</reference>
<evidence type="ECO:0000313" key="1">
    <source>
        <dbReference type="EMBL" id="GMN64263.1"/>
    </source>
</evidence>
<evidence type="ECO:0000313" key="2">
    <source>
        <dbReference type="Proteomes" id="UP001187192"/>
    </source>
</evidence>